<organism evidence="1 2">
    <name type="scientific">Glycomyces harbinensis</name>
    <dbReference type="NCBI Taxonomy" id="58114"/>
    <lineage>
        <taxon>Bacteria</taxon>
        <taxon>Bacillati</taxon>
        <taxon>Actinomycetota</taxon>
        <taxon>Actinomycetes</taxon>
        <taxon>Glycomycetales</taxon>
        <taxon>Glycomycetaceae</taxon>
        <taxon>Glycomyces</taxon>
    </lineage>
</organism>
<evidence type="ECO:0000313" key="1">
    <source>
        <dbReference type="EMBL" id="SDD77510.1"/>
    </source>
</evidence>
<evidence type="ECO:0000313" key="2">
    <source>
        <dbReference type="Proteomes" id="UP000198949"/>
    </source>
</evidence>
<keyword evidence="2" id="KW-1185">Reference proteome</keyword>
<dbReference type="OrthoDB" id="4184875at2"/>
<dbReference type="EMBL" id="FNAD01000007">
    <property type="protein sequence ID" value="SDD77510.1"/>
    <property type="molecule type" value="Genomic_DNA"/>
</dbReference>
<name>A0A1G6XH65_9ACTN</name>
<reference evidence="2" key="1">
    <citation type="submission" date="2016-10" db="EMBL/GenBank/DDBJ databases">
        <authorList>
            <person name="Varghese N."/>
            <person name="Submissions S."/>
        </authorList>
    </citation>
    <scope>NUCLEOTIDE SEQUENCE [LARGE SCALE GENOMIC DNA]</scope>
    <source>
        <strain evidence="2">CGMCC 4.3516</strain>
    </source>
</reference>
<proteinExistence type="predicted"/>
<accession>A0A1G6XH65</accession>
<protein>
    <submittedName>
        <fullName evidence="1">Uncharacterized protein</fullName>
    </submittedName>
</protein>
<dbReference type="AlphaFoldDB" id="A0A1G6XH65"/>
<gene>
    <name evidence="1" type="ORF">SAMN05216270_107172</name>
</gene>
<dbReference type="Proteomes" id="UP000198949">
    <property type="component" value="Unassembled WGS sequence"/>
</dbReference>
<dbReference type="STRING" id="58114.SAMN05216270_107172"/>
<dbReference type="RefSeq" id="WP_091035514.1">
    <property type="nucleotide sequence ID" value="NZ_FNAD01000007.1"/>
</dbReference>
<sequence>MTTIFTVSVDSVEGSTLRGKVHIVNSDVPYVPEESAFPLALLVDAWWRLDNGHLDNRDAEASGGERYPCTEEQGKAITADMRLKDEFAHLYELIHGKEVRVDRNGYLLADDGWTVLEPRRKAEEVYRLSGGSRPGYSVFTTGDADALEQRAAEIVTSYGLSPYANVPLLSEIAALRNEPWDPEEPDGPMEMCDYGEYEPLRYRSFADRPYAPIAVTVSDAGYLEHMVAGMRWKTAMAGVVR</sequence>